<dbReference type="InterPro" id="IPR001005">
    <property type="entry name" value="SANT/Myb"/>
</dbReference>
<feature type="domain" description="C2H2-type" evidence="11">
    <location>
        <begin position="170"/>
        <end position="197"/>
    </location>
</feature>
<feature type="domain" description="SANT" evidence="13">
    <location>
        <begin position="1010"/>
        <end position="1061"/>
    </location>
</feature>
<dbReference type="PANTHER" id="PTHR16089:SF40">
    <property type="entry name" value="SUPPRESSOR OF ACTIVATED EGL-4 PROTEIN 1"/>
    <property type="match status" value="1"/>
</dbReference>
<feature type="compositionally biased region" description="Pro residues" evidence="10">
    <location>
        <begin position="247"/>
        <end position="263"/>
    </location>
</feature>
<dbReference type="GO" id="GO:0005667">
    <property type="term" value="C:transcription regulator complex"/>
    <property type="evidence" value="ECO:0007669"/>
    <property type="project" value="TreeGrafter"/>
</dbReference>
<evidence type="ECO:0000256" key="3">
    <source>
        <dbReference type="ARBA" id="ARBA00022737"/>
    </source>
</evidence>
<evidence type="ECO:0000259" key="13">
    <source>
        <dbReference type="PROSITE" id="PS51293"/>
    </source>
</evidence>
<dbReference type="GO" id="GO:0006357">
    <property type="term" value="P:regulation of transcription by RNA polymerase II"/>
    <property type="evidence" value="ECO:0007669"/>
    <property type="project" value="TreeGrafter"/>
</dbReference>
<feature type="domain" description="C2H2-type" evidence="11">
    <location>
        <begin position="142"/>
        <end position="169"/>
    </location>
</feature>
<comment type="subcellular location">
    <subcellularLocation>
        <location evidence="1">Nucleus</location>
    </subcellularLocation>
</comment>
<keyword evidence="5" id="KW-0862">Zinc</keyword>
<dbReference type="FunFam" id="3.30.160.60:FF:000744">
    <property type="entry name" value="zinc finger E-box-binding homeobox 1"/>
    <property type="match status" value="1"/>
</dbReference>
<gene>
    <name evidence="14" type="ORF">BEMITA_LOCUS3193</name>
</gene>
<dbReference type="EMBL" id="OU963871">
    <property type="protein sequence ID" value="CAH0383777.1"/>
    <property type="molecule type" value="Genomic_DNA"/>
</dbReference>
<feature type="compositionally biased region" description="Low complexity" evidence="10">
    <location>
        <begin position="299"/>
        <end position="337"/>
    </location>
</feature>
<evidence type="ECO:0000256" key="6">
    <source>
        <dbReference type="ARBA" id="ARBA00023015"/>
    </source>
</evidence>
<dbReference type="SUPFAM" id="SSF57667">
    <property type="entry name" value="beta-beta-alpha zinc fingers"/>
    <property type="match status" value="2"/>
</dbReference>
<dbReference type="FunFam" id="3.30.160.60:FF:000656">
    <property type="entry name" value="Zinc finger protein 541"/>
    <property type="match status" value="1"/>
</dbReference>
<keyword evidence="4 9" id="KW-0863">Zinc-finger</keyword>
<dbReference type="GO" id="GO:0003714">
    <property type="term" value="F:transcription corepressor activity"/>
    <property type="evidence" value="ECO:0007669"/>
    <property type="project" value="TreeGrafter"/>
</dbReference>
<dbReference type="Proteomes" id="UP001152759">
    <property type="component" value="Chromosome 10"/>
</dbReference>
<keyword evidence="3" id="KW-0677">Repeat</keyword>
<dbReference type="PANTHER" id="PTHR16089">
    <property type="entry name" value="REST COREPRESSOR COREST PROTEIN-RELATED"/>
    <property type="match status" value="1"/>
</dbReference>
<name>A0A9P0A1G7_BEMTA</name>
<evidence type="ECO:0000256" key="8">
    <source>
        <dbReference type="ARBA" id="ARBA00023242"/>
    </source>
</evidence>
<evidence type="ECO:0000313" key="15">
    <source>
        <dbReference type="Proteomes" id="UP001152759"/>
    </source>
</evidence>
<dbReference type="Pfam" id="PF13912">
    <property type="entry name" value="zf-C2H2_6"/>
    <property type="match status" value="1"/>
</dbReference>
<dbReference type="InterPro" id="IPR036236">
    <property type="entry name" value="Znf_C2H2_sf"/>
</dbReference>
<dbReference type="Gene3D" id="3.30.160.60">
    <property type="entry name" value="Classic Zinc Finger"/>
    <property type="match status" value="4"/>
</dbReference>
<dbReference type="InterPro" id="IPR013087">
    <property type="entry name" value="Znf_C2H2_type"/>
</dbReference>
<evidence type="ECO:0000256" key="2">
    <source>
        <dbReference type="ARBA" id="ARBA00022723"/>
    </source>
</evidence>
<keyword evidence="6" id="KW-0805">Transcription regulation</keyword>
<evidence type="ECO:0000256" key="10">
    <source>
        <dbReference type="SAM" id="MobiDB-lite"/>
    </source>
</evidence>
<evidence type="ECO:0008006" key="16">
    <source>
        <dbReference type="Google" id="ProtNLM"/>
    </source>
</evidence>
<evidence type="ECO:0000256" key="7">
    <source>
        <dbReference type="ARBA" id="ARBA00023163"/>
    </source>
</evidence>
<dbReference type="GO" id="GO:0000118">
    <property type="term" value="C:histone deacetylase complex"/>
    <property type="evidence" value="ECO:0007669"/>
    <property type="project" value="TreeGrafter"/>
</dbReference>
<evidence type="ECO:0000256" key="5">
    <source>
        <dbReference type="ARBA" id="ARBA00022833"/>
    </source>
</evidence>
<feature type="domain" description="C2H2-type" evidence="11">
    <location>
        <begin position="344"/>
        <end position="371"/>
    </location>
</feature>
<accession>A0A9P0A1G7</accession>
<dbReference type="PROSITE" id="PS51293">
    <property type="entry name" value="SANT"/>
    <property type="match status" value="1"/>
</dbReference>
<feature type="region of interest" description="Disordered" evidence="10">
    <location>
        <begin position="221"/>
        <end position="283"/>
    </location>
</feature>
<dbReference type="Gene3D" id="1.10.10.60">
    <property type="entry name" value="Homeodomain-like"/>
    <property type="match status" value="1"/>
</dbReference>
<keyword evidence="8" id="KW-0539">Nucleus</keyword>
<dbReference type="PROSITE" id="PS00028">
    <property type="entry name" value="ZINC_FINGER_C2H2_1"/>
    <property type="match status" value="4"/>
</dbReference>
<feature type="domain" description="C2H2-type" evidence="11">
    <location>
        <begin position="198"/>
        <end position="228"/>
    </location>
</feature>
<evidence type="ECO:0000313" key="14">
    <source>
        <dbReference type="EMBL" id="CAH0383777.1"/>
    </source>
</evidence>
<feature type="region of interest" description="Disordered" evidence="10">
    <location>
        <begin position="482"/>
        <end position="525"/>
    </location>
</feature>
<evidence type="ECO:0000259" key="12">
    <source>
        <dbReference type="PROSITE" id="PS51156"/>
    </source>
</evidence>
<dbReference type="PROSITE" id="PS50157">
    <property type="entry name" value="ZINC_FINGER_C2H2_2"/>
    <property type="match status" value="4"/>
</dbReference>
<protein>
    <recommendedName>
        <fullName evidence="16">Zinc finger protein 541</fullName>
    </recommendedName>
</protein>
<dbReference type="Pfam" id="PF01448">
    <property type="entry name" value="ELM2"/>
    <property type="match status" value="1"/>
</dbReference>
<dbReference type="InterPro" id="IPR009057">
    <property type="entry name" value="Homeodomain-like_sf"/>
</dbReference>
<dbReference type="SMART" id="SM01189">
    <property type="entry name" value="ELM2"/>
    <property type="match status" value="1"/>
</dbReference>
<reference evidence="14" key="1">
    <citation type="submission" date="2021-12" db="EMBL/GenBank/DDBJ databases">
        <authorList>
            <person name="King R."/>
        </authorList>
    </citation>
    <scope>NUCLEOTIDE SEQUENCE</scope>
</reference>
<dbReference type="InterPro" id="IPR000949">
    <property type="entry name" value="ELM2_dom"/>
</dbReference>
<keyword evidence="2" id="KW-0479">Metal-binding</keyword>
<dbReference type="SUPFAM" id="SSF46689">
    <property type="entry name" value="Homeodomain-like"/>
    <property type="match status" value="1"/>
</dbReference>
<dbReference type="InterPro" id="IPR017884">
    <property type="entry name" value="SANT_dom"/>
</dbReference>
<feature type="region of interest" description="Disordered" evidence="10">
    <location>
        <begin position="299"/>
        <end position="343"/>
    </location>
</feature>
<dbReference type="AlphaFoldDB" id="A0A9P0A1G7"/>
<feature type="compositionally biased region" description="Polar residues" evidence="10">
    <location>
        <begin position="224"/>
        <end position="244"/>
    </location>
</feature>
<keyword evidence="15" id="KW-1185">Reference proteome</keyword>
<dbReference type="Pfam" id="PF00249">
    <property type="entry name" value="Myb_DNA-binding"/>
    <property type="match status" value="1"/>
</dbReference>
<dbReference type="SMART" id="SM00717">
    <property type="entry name" value="SANT"/>
    <property type="match status" value="1"/>
</dbReference>
<evidence type="ECO:0000259" key="11">
    <source>
        <dbReference type="PROSITE" id="PS50157"/>
    </source>
</evidence>
<sequence>MYGAADEGGVTLQLRDVDDLDSKSSLASVLAQLQEEDAAALSISYTDDSLANVLLDSNFPSSIPSTGASIDTSTLDLFDSENAQDLTLSPQTFTSSTEAFINNNSDCLTDSAEDSTGASDASRLVVIKSRPKASSPNRQGPQQCQVCGKVFGNASALAKHRLTHSDERKYVCSMCTKAFKRQDHLNGHMLTHRSKKPYECKADGCGKSYCDARSLRRHTENHHSCSNSSTPTSPDAQSSFSSCIQFAPPPPTPPPASTPPLTPLSPSAPVNAPPPPLKAPSQLQQLLASEPISSSSIKSISVSDLDPKPAVSSASASSTPSSGSSSADNSTSTTPPSKTDPKPVECNLCHRSFKNFPALNGHMRLHGGYFKKDSDCKKSEKRESSGPPLQTASISVRALIEEKIIQKRNTNPALSLQNQTNVSTSSSESVKFISSTQSSISKSSQSNDKGSSSFIISVAPSQQDQTQATQKAWKTNFTPLVLTSPKEKSAKDQSSSSNAQNRKLKRESSDPSSPRDPPKLIKLPEKNLIRIKNGSLPQFTSNGGVSELANADGFSHKTFLLQDINSFQQQLNNATPQETISNTIPDSKNNNHQNKEIQSLLKTILPVSLSDLLFQSNPTKKSDVVSPASSCSTINQTVNSMTISASESSAVSVPSMNSMTIHAPTVVRPGLQQNPAQVVTVDSLQNVVCFPPSSVPTPLSSSSITVPLSSIIAPFSNQSLQSQLMTNSDDPLLSSCPKDFSSRKRFDLQTLKLLSNGKMDILSSNAQNLAEVLLNCNCEVKFIQVGSSFKSIKDLTKTSAVVVKTENATSQEIKTEDAKVGTRDVKLCSLLDGTSSIFNGNQQSLDSPLPSPTNKSPFTYTPYPILNSALNGTRVYSHSSPWPNLRHKGGSNGQIEAEKPAMTPHINVGFQFQAEVPPVELIPDKFSDKDAFDVLLWDPYINEIISNKELDMFLEFACCACIQGGGRNKECALHILYLCHGNIQEAMLKLMQPTASLFSCYPFMTQIKYPDDERWTSFEIDLFHRAITLHKKDFPAVSKLVGSKSVKQCIQFYYMWKKSCAQEYRKLKLESHKNGNSENDVVEIKVEPETLHVV</sequence>
<dbReference type="GO" id="GO:0008270">
    <property type="term" value="F:zinc ion binding"/>
    <property type="evidence" value="ECO:0007669"/>
    <property type="project" value="UniProtKB-KW"/>
</dbReference>
<feature type="compositionally biased region" description="Polar residues" evidence="10">
    <location>
        <begin position="492"/>
        <end position="501"/>
    </location>
</feature>
<dbReference type="PROSITE" id="PS51156">
    <property type="entry name" value="ELM2"/>
    <property type="match status" value="1"/>
</dbReference>
<evidence type="ECO:0000256" key="1">
    <source>
        <dbReference type="ARBA" id="ARBA00004123"/>
    </source>
</evidence>
<evidence type="ECO:0000256" key="9">
    <source>
        <dbReference type="PROSITE-ProRule" id="PRU00042"/>
    </source>
</evidence>
<proteinExistence type="predicted"/>
<dbReference type="Pfam" id="PF00096">
    <property type="entry name" value="zf-C2H2"/>
    <property type="match status" value="3"/>
</dbReference>
<dbReference type="SMART" id="SM00355">
    <property type="entry name" value="ZnF_C2H2"/>
    <property type="match status" value="4"/>
</dbReference>
<feature type="domain" description="ELM2" evidence="12">
    <location>
        <begin position="904"/>
        <end position="994"/>
    </location>
</feature>
<dbReference type="InterPro" id="IPR051066">
    <property type="entry name" value="Trans_reg/Corepressor"/>
</dbReference>
<keyword evidence="7" id="KW-0804">Transcription</keyword>
<organism evidence="14 15">
    <name type="scientific">Bemisia tabaci</name>
    <name type="common">Sweetpotato whitefly</name>
    <name type="synonym">Aleurodes tabaci</name>
    <dbReference type="NCBI Taxonomy" id="7038"/>
    <lineage>
        <taxon>Eukaryota</taxon>
        <taxon>Metazoa</taxon>
        <taxon>Ecdysozoa</taxon>
        <taxon>Arthropoda</taxon>
        <taxon>Hexapoda</taxon>
        <taxon>Insecta</taxon>
        <taxon>Pterygota</taxon>
        <taxon>Neoptera</taxon>
        <taxon>Paraneoptera</taxon>
        <taxon>Hemiptera</taxon>
        <taxon>Sternorrhyncha</taxon>
        <taxon>Aleyrodoidea</taxon>
        <taxon>Aleyrodidae</taxon>
        <taxon>Aleyrodinae</taxon>
        <taxon>Bemisia</taxon>
    </lineage>
</organism>
<feature type="non-terminal residue" evidence="14">
    <location>
        <position position="1"/>
    </location>
</feature>
<feature type="compositionally biased region" description="Basic and acidic residues" evidence="10">
    <location>
        <begin position="516"/>
        <end position="525"/>
    </location>
</feature>
<evidence type="ECO:0000256" key="4">
    <source>
        <dbReference type="ARBA" id="ARBA00022771"/>
    </source>
</evidence>